<comment type="caution">
    <text evidence="2">The sequence shown here is derived from an EMBL/GenBank/DDBJ whole genome shotgun (WGS) entry which is preliminary data.</text>
</comment>
<proteinExistence type="predicted"/>
<sequence>MTMFGRFSPAARSAVLRAADLAATAARPRIGTEFLLLALCEDAHVRPALHRQGVTRARVQAAITEALGAPRPYEEGELLAALGIDLAEVRRRARAVAPGPGRAWELRRSPLWPLRVAVTGPGRDLPFTGGGRKVLEVALWRGRRDGRVPAGPGDLLHGILADSHSNAARVLRHLGARPCALVAALEHPDAA</sequence>
<dbReference type="AlphaFoldDB" id="A0A365H4V6"/>
<name>A0A365H4V6_9ACTN</name>
<evidence type="ECO:0000313" key="3">
    <source>
        <dbReference type="Proteomes" id="UP000251891"/>
    </source>
</evidence>
<evidence type="ECO:0000259" key="1">
    <source>
        <dbReference type="Pfam" id="PF02861"/>
    </source>
</evidence>
<evidence type="ECO:0000313" key="2">
    <source>
        <dbReference type="EMBL" id="RAY14140.1"/>
    </source>
</evidence>
<dbReference type="InterPro" id="IPR036628">
    <property type="entry name" value="Clp_N_dom_sf"/>
</dbReference>
<protein>
    <recommendedName>
        <fullName evidence="1">Clp R domain-containing protein</fullName>
    </recommendedName>
</protein>
<dbReference type="Pfam" id="PF02861">
    <property type="entry name" value="Clp_N"/>
    <property type="match status" value="1"/>
</dbReference>
<dbReference type="RefSeq" id="WP_111869052.1">
    <property type="nucleotide sequence ID" value="NZ_QLYX01000007.1"/>
</dbReference>
<gene>
    <name evidence="2" type="ORF">DPM19_17880</name>
</gene>
<keyword evidence="3" id="KW-1185">Reference proteome</keyword>
<reference evidence="2 3" key="1">
    <citation type="submission" date="2018-06" db="EMBL/GenBank/DDBJ databases">
        <title>Actinomadura craniellae sp. nov. isolated from marine sponge Craniella sp.</title>
        <authorList>
            <person name="Li L."/>
            <person name="Xu Q.H."/>
            <person name="Lin H.W."/>
            <person name="Lu Y.H."/>
        </authorList>
    </citation>
    <scope>NUCLEOTIDE SEQUENCE [LARGE SCALE GENOMIC DNA]</scope>
    <source>
        <strain evidence="2 3">LHW63021</strain>
    </source>
</reference>
<organism evidence="2 3">
    <name type="scientific">Actinomadura craniellae</name>
    <dbReference type="NCBI Taxonomy" id="2231787"/>
    <lineage>
        <taxon>Bacteria</taxon>
        <taxon>Bacillati</taxon>
        <taxon>Actinomycetota</taxon>
        <taxon>Actinomycetes</taxon>
        <taxon>Streptosporangiales</taxon>
        <taxon>Thermomonosporaceae</taxon>
        <taxon>Actinomadura</taxon>
    </lineage>
</organism>
<dbReference type="Gene3D" id="1.10.1780.10">
    <property type="entry name" value="Clp, N-terminal domain"/>
    <property type="match status" value="2"/>
</dbReference>
<dbReference type="InterPro" id="IPR004176">
    <property type="entry name" value="Clp_R_N"/>
</dbReference>
<dbReference type="SUPFAM" id="SSF81923">
    <property type="entry name" value="Double Clp-N motif"/>
    <property type="match status" value="1"/>
</dbReference>
<feature type="domain" description="Clp R" evidence="1">
    <location>
        <begin position="6"/>
        <end position="95"/>
    </location>
</feature>
<accession>A0A365H4V6</accession>
<dbReference type="Proteomes" id="UP000251891">
    <property type="component" value="Unassembled WGS sequence"/>
</dbReference>
<dbReference type="OrthoDB" id="3479883at2"/>
<dbReference type="EMBL" id="QLYX01000007">
    <property type="protein sequence ID" value="RAY14140.1"/>
    <property type="molecule type" value="Genomic_DNA"/>
</dbReference>